<reference evidence="3 4" key="1">
    <citation type="submission" date="2024-01" db="EMBL/GenBank/DDBJ databases">
        <title>The genomes of 5 underutilized Papilionoideae crops provide insights into root nodulation and disease resistanc.</title>
        <authorList>
            <person name="Jiang F."/>
        </authorList>
    </citation>
    <scope>NUCLEOTIDE SEQUENCE [LARGE SCALE GENOMIC DNA]</scope>
    <source>
        <strain evidence="3">DUOXIRENSHENG_FW03</strain>
        <tissue evidence="3">Leaves</tissue>
    </source>
</reference>
<accession>A0AAN9TAP3</accession>
<protein>
    <submittedName>
        <fullName evidence="3">Uncharacterized protein</fullName>
    </submittedName>
</protein>
<feature type="region of interest" description="Disordered" evidence="1">
    <location>
        <begin position="45"/>
        <end position="68"/>
    </location>
</feature>
<keyword evidence="4" id="KW-1185">Reference proteome</keyword>
<organism evidence="3 4">
    <name type="scientific">Psophocarpus tetragonolobus</name>
    <name type="common">Winged bean</name>
    <name type="synonym">Dolichos tetragonolobus</name>
    <dbReference type="NCBI Taxonomy" id="3891"/>
    <lineage>
        <taxon>Eukaryota</taxon>
        <taxon>Viridiplantae</taxon>
        <taxon>Streptophyta</taxon>
        <taxon>Embryophyta</taxon>
        <taxon>Tracheophyta</taxon>
        <taxon>Spermatophyta</taxon>
        <taxon>Magnoliopsida</taxon>
        <taxon>eudicotyledons</taxon>
        <taxon>Gunneridae</taxon>
        <taxon>Pentapetalae</taxon>
        <taxon>rosids</taxon>
        <taxon>fabids</taxon>
        <taxon>Fabales</taxon>
        <taxon>Fabaceae</taxon>
        <taxon>Papilionoideae</taxon>
        <taxon>50 kb inversion clade</taxon>
        <taxon>NPAAA clade</taxon>
        <taxon>indigoferoid/millettioid clade</taxon>
        <taxon>Phaseoleae</taxon>
        <taxon>Psophocarpus</taxon>
    </lineage>
</organism>
<sequence length="115" mass="12812">MIEGWSRQLRFLTSAARFTVKRNPLPIPQSNNLRFPTRVLFFPPSRSSTSSLELRAAPPPPPPPPPPPHFIHLPLSPLSNASLLCFPISAALVYILHSPFILLFPLLFTLLTPVI</sequence>
<name>A0AAN9TAP3_PSOTE</name>
<keyword evidence="2" id="KW-0472">Membrane</keyword>
<dbReference type="AlphaFoldDB" id="A0AAN9TAP3"/>
<gene>
    <name evidence="3" type="ORF">VNO78_01766</name>
</gene>
<keyword evidence="2" id="KW-1133">Transmembrane helix</keyword>
<evidence type="ECO:0000313" key="3">
    <source>
        <dbReference type="EMBL" id="KAK7410735.1"/>
    </source>
</evidence>
<keyword evidence="2" id="KW-0812">Transmembrane</keyword>
<proteinExistence type="predicted"/>
<comment type="caution">
    <text evidence="3">The sequence shown here is derived from an EMBL/GenBank/DDBJ whole genome shotgun (WGS) entry which is preliminary data.</text>
</comment>
<dbReference type="Proteomes" id="UP001386955">
    <property type="component" value="Unassembled WGS sequence"/>
</dbReference>
<evidence type="ECO:0000313" key="4">
    <source>
        <dbReference type="Proteomes" id="UP001386955"/>
    </source>
</evidence>
<feature type="compositionally biased region" description="Pro residues" evidence="1">
    <location>
        <begin position="57"/>
        <end position="68"/>
    </location>
</feature>
<evidence type="ECO:0000256" key="2">
    <source>
        <dbReference type="SAM" id="Phobius"/>
    </source>
</evidence>
<feature type="transmembrane region" description="Helical" evidence="2">
    <location>
        <begin position="83"/>
        <end position="108"/>
    </location>
</feature>
<dbReference type="EMBL" id="JAYMYS010000001">
    <property type="protein sequence ID" value="KAK7410735.1"/>
    <property type="molecule type" value="Genomic_DNA"/>
</dbReference>
<evidence type="ECO:0000256" key="1">
    <source>
        <dbReference type="SAM" id="MobiDB-lite"/>
    </source>
</evidence>